<evidence type="ECO:0000313" key="7">
    <source>
        <dbReference type="EMBL" id="KPH50091.1"/>
    </source>
</evidence>
<accession>A0A0N0LR87</accession>
<dbReference type="PANTHER" id="PTHR22911:SF6">
    <property type="entry name" value="SOLUTE CARRIER FAMILY 35 MEMBER G1"/>
    <property type="match status" value="1"/>
</dbReference>
<dbReference type="PATRIC" id="fig|35818.10.peg.910"/>
<dbReference type="Gene3D" id="1.10.3730.20">
    <property type="match status" value="1"/>
</dbReference>
<evidence type="ECO:0000256" key="5">
    <source>
        <dbReference type="SAM" id="Phobius"/>
    </source>
</evidence>
<dbReference type="Proteomes" id="UP000037997">
    <property type="component" value="Unassembled WGS sequence"/>
</dbReference>
<evidence type="ECO:0000256" key="2">
    <source>
        <dbReference type="ARBA" id="ARBA00022692"/>
    </source>
</evidence>
<feature type="transmembrane region" description="Helical" evidence="5">
    <location>
        <begin position="177"/>
        <end position="197"/>
    </location>
</feature>
<feature type="transmembrane region" description="Helical" evidence="5">
    <location>
        <begin position="34"/>
        <end position="55"/>
    </location>
</feature>
<dbReference type="Pfam" id="PF00892">
    <property type="entry name" value="EamA"/>
    <property type="match status" value="1"/>
</dbReference>
<keyword evidence="3 5" id="KW-1133">Transmembrane helix</keyword>
<evidence type="ECO:0000256" key="1">
    <source>
        <dbReference type="ARBA" id="ARBA00004141"/>
    </source>
</evidence>
<feature type="domain" description="EamA" evidence="6">
    <location>
        <begin position="7"/>
        <end position="137"/>
    </location>
</feature>
<dbReference type="EMBL" id="JNOC01000056">
    <property type="protein sequence ID" value="KPH55170.1"/>
    <property type="molecule type" value="Genomic_DNA"/>
</dbReference>
<dbReference type="Proteomes" id="UP000255269">
    <property type="component" value="Unassembled WGS sequence"/>
</dbReference>
<organism evidence="8 11">
    <name type="scientific">Helicobacter pullorum</name>
    <dbReference type="NCBI Taxonomy" id="35818"/>
    <lineage>
        <taxon>Bacteria</taxon>
        <taxon>Pseudomonadati</taxon>
        <taxon>Campylobacterota</taxon>
        <taxon>Epsilonproteobacteria</taxon>
        <taxon>Campylobacterales</taxon>
        <taxon>Helicobacteraceae</taxon>
        <taxon>Helicobacter</taxon>
    </lineage>
</organism>
<proteinExistence type="predicted"/>
<reference evidence="9 12" key="2">
    <citation type="submission" date="2018-06" db="EMBL/GenBank/DDBJ databases">
        <authorList>
            <consortium name="Pathogen Informatics"/>
            <person name="Doyle S."/>
        </authorList>
    </citation>
    <scope>NUCLEOTIDE SEQUENCE [LARGE SCALE GENOMIC DNA]</scope>
    <source>
        <strain evidence="9 12">NCTC13156</strain>
    </source>
</reference>
<feature type="transmembrane region" description="Helical" evidence="5">
    <location>
        <begin position="217"/>
        <end position="234"/>
    </location>
</feature>
<dbReference type="InterPro" id="IPR037185">
    <property type="entry name" value="EmrE-like"/>
</dbReference>
<reference evidence="10 11" key="1">
    <citation type="submission" date="2014-06" db="EMBL/GenBank/DDBJ databases">
        <title>Helicobacter pullorum isolates in fresh chicken meat - phenotypic and genotypic features.</title>
        <authorList>
            <person name="Borges V."/>
            <person name="Santos A."/>
            <person name="Correia C.B."/>
            <person name="Saraiva M."/>
            <person name="Menard A."/>
            <person name="Vieira L."/>
            <person name="Sampaio D.A."/>
            <person name="Gomes J.P."/>
            <person name="Oleastro M."/>
        </authorList>
    </citation>
    <scope>NUCLEOTIDE SEQUENCE [LARGE SCALE GENOMIC DNA]</scope>
    <source>
        <strain evidence="8 11">229334/12</strain>
        <strain evidence="7 10">229336/12</strain>
    </source>
</reference>
<dbReference type="Proteomes" id="UP000037800">
    <property type="component" value="Unassembled WGS sequence"/>
</dbReference>
<evidence type="ECO:0000313" key="12">
    <source>
        <dbReference type="Proteomes" id="UP000255269"/>
    </source>
</evidence>
<dbReference type="EMBL" id="UGJF01000001">
    <property type="protein sequence ID" value="STQ88147.1"/>
    <property type="molecule type" value="Genomic_DNA"/>
</dbReference>
<dbReference type="EMBL" id="JNUR01000032">
    <property type="protein sequence ID" value="KPH50091.1"/>
    <property type="molecule type" value="Genomic_DNA"/>
</dbReference>
<dbReference type="STRING" id="35818.HPU229336_04440"/>
<feature type="transmembrane region" description="Helical" evidence="5">
    <location>
        <begin position="67"/>
        <end position="86"/>
    </location>
</feature>
<dbReference type="PANTHER" id="PTHR22911">
    <property type="entry name" value="ACYL-MALONYL CONDENSING ENZYME-RELATED"/>
    <property type="match status" value="1"/>
</dbReference>
<gene>
    <name evidence="8" type="ORF">HPU229334_10055</name>
    <name evidence="7" type="ORF">HPU229336_04440</name>
    <name evidence="9" type="ORF">NCTC13156_00981</name>
</gene>
<feature type="transmembrane region" description="Helical" evidence="5">
    <location>
        <begin position="144"/>
        <end position="165"/>
    </location>
</feature>
<protein>
    <submittedName>
        <fullName evidence="9">Putative integral membrane protein</fullName>
    </submittedName>
</protein>
<name>A0A0N0LR87_9HELI</name>
<dbReference type="RefSeq" id="WP_065827742.1">
    <property type="nucleotide sequence ID" value="NZ_CAKMIM010000010.1"/>
</dbReference>
<evidence type="ECO:0000313" key="8">
    <source>
        <dbReference type="EMBL" id="KPH55170.1"/>
    </source>
</evidence>
<comment type="subcellular location">
    <subcellularLocation>
        <location evidence="1">Membrane</location>
        <topology evidence="1">Multi-pass membrane protein</topology>
    </subcellularLocation>
</comment>
<feature type="transmembrane region" description="Helical" evidence="5">
    <location>
        <begin position="120"/>
        <end position="138"/>
    </location>
</feature>
<sequence>MYQNRQAIIAMLIAALLFTIMGMFVKILTPNLPVIEVAFARNFFGLIWIIIALMINPPKSQQGGKPFILFFRGFAGGSAMMAYFYNMSVMPLGIAYAFSYTSPIFLALFSVIFIHQKVSIKVWIAIFLGFSGIILISNPQNIHLSLWGLSIGIYSGIGAALAYLSVAELAKNYDPRIIIGSLMFSGSILPLLTQLVPYEHYPIELFAPFVMPNFKEWILILGLGVVSTYAQIYLTKAYGLGNPPVIGAISYVTIFMATLAGIILGDAIPHNLVVIGMILIACGGILAALSTKKRKARN</sequence>
<keyword evidence="2 5" id="KW-0812">Transmembrane</keyword>
<evidence type="ECO:0000256" key="3">
    <source>
        <dbReference type="ARBA" id="ARBA00022989"/>
    </source>
</evidence>
<feature type="transmembrane region" description="Helical" evidence="5">
    <location>
        <begin position="92"/>
        <end position="113"/>
    </location>
</feature>
<dbReference type="InterPro" id="IPR000620">
    <property type="entry name" value="EamA_dom"/>
</dbReference>
<feature type="transmembrane region" description="Helical" evidence="5">
    <location>
        <begin position="270"/>
        <end position="289"/>
    </location>
</feature>
<evidence type="ECO:0000313" key="11">
    <source>
        <dbReference type="Proteomes" id="UP000037997"/>
    </source>
</evidence>
<evidence type="ECO:0000256" key="4">
    <source>
        <dbReference type="ARBA" id="ARBA00023136"/>
    </source>
</evidence>
<keyword evidence="4 5" id="KW-0472">Membrane</keyword>
<evidence type="ECO:0000259" key="6">
    <source>
        <dbReference type="Pfam" id="PF00892"/>
    </source>
</evidence>
<dbReference type="SUPFAM" id="SSF103481">
    <property type="entry name" value="Multidrug resistance efflux transporter EmrE"/>
    <property type="match status" value="2"/>
</dbReference>
<feature type="transmembrane region" description="Helical" evidence="5">
    <location>
        <begin position="246"/>
        <end position="264"/>
    </location>
</feature>
<dbReference type="AlphaFoldDB" id="A0A0N0LR87"/>
<dbReference type="GO" id="GO:0016020">
    <property type="term" value="C:membrane"/>
    <property type="evidence" value="ECO:0007669"/>
    <property type="project" value="UniProtKB-SubCell"/>
</dbReference>
<feature type="transmembrane region" description="Helical" evidence="5">
    <location>
        <begin position="7"/>
        <end position="28"/>
    </location>
</feature>
<evidence type="ECO:0000313" key="9">
    <source>
        <dbReference type="EMBL" id="STQ88147.1"/>
    </source>
</evidence>
<evidence type="ECO:0000313" key="10">
    <source>
        <dbReference type="Proteomes" id="UP000037800"/>
    </source>
</evidence>